<evidence type="ECO:0000256" key="6">
    <source>
        <dbReference type="PROSITE-ProRule" id="PRU00221"/>
    </source>
</evidence>
<dbReference type="InterPro" id="IPR015943">
    <property type="entry name" value="WD40/YVTN_repeat-like_dom_sf"/>
</dbReference>
<keyword evidence="4" id="KW-0805">Transcription regulation</keyword>
<evidence type="ECO:0000256" key="1">
    <source>
        <dbReference type="ARBA" id="ARBA00008075"/>
    </source>
</evidence>
<gene>
    <name evidence="7" type="ORF">Fcan01_00967</name>
</gene>
<accession>A0A226F6A0</accession>
<dbReference type="EMBL" id="LNIX01000001">
    <property type="protein sequence ID" value="OXA64978.1"/>
    <property type="molecule type" value="Genomic_DNA"/>
</dbReference>
<evidence type="ECO:0000256" key="3">
    <source>
        <dbReference type="ARBA" id="ARBA00022737"/>
    </source>
</evidence>
<evidence type="ECO:0000313" key="8">
    <source>
        <dbReference type="Proteomes" id="UP000198287"/>
    </source>
</evidence>
<keyword evidence="2 6" id="KW-0853">WD repeat</keyword>
<dbReference type="STRING" id="158441.A0A226F6A0"/>
<dbReference type="PROSITE" id="PS50294">
    <property type="entry name" value="WD_REPEATS_REGION"/>
    <property type="match status" value="2"/>
</dbReference>
<dbReference type="SUPFAM" id="SSF50978">
    <property type="entry name" value="WD40 repeat-like"/>
    <property type="match status" value="1"/>
</dbReference>
<dbReference type="InterPro" id="IPR036322">
    <property type="entry name" value="WD40_repeat_dom_sf"/>
</dbReference>
<dbReference type="SMART" id="SM00320">
    <property type="entry name" value="WD40"/>
    <property type="match status" value="6"/>
</dbReference>
<protein>
    <submittedName>
        <fullName evidence="7">Polycomb protein eed-B</fullName>
    </submittedName>
</protein>
<dbReference type="InterPro" id="IPR051243">
    <property type="entry name" value="PcG_WD-repeat"/>
</dbReference>
<keyword evidence="3" id="KW-0677">Repeat</keyword>
<feature type="repeat" description="WD" evidence="6">
    <location>
        <begin position="210"/>
        <end position="252"/>
    </location>
</feature>
<dbReference type="PROSITE" id="PS50082">
    <property type="entry name" value="WD_REPEATS_2"/>
    <property type="match status" value="2"/>
</dbReference>
<dbReference type="PROSITE" id="PS00678">
    <property type="entry name" value="WD_REPEATS_1"/>
    <property type="match status" value="1"/>
</dbReference>
<dbReference type="PANTHER" id="PTHR10253">
    <property type="entry name" value="POLYCOMB PROTEIN"/>
    <property type="match status" value="1"/>
</dbReference>
<dbReference type="Proteomes" id="UP000198287">
    <property type="component" value="Unassembled WGS sequence"/>
</dbReference>
<reference evidence="7 8" key="1">
    <citation type="submission" date="2015-12" db="EMBL/GenBank/DDBJ databases">
        <title>The genome of Folsomia candida.</title>
        <authorList>
            <person name="Faddeeva A."/>
            <person name="Derks M.F."/>
            <person name="Anvar Y."/>
            <person name="Smit S."/>
            <person name="Van Straalen N."/>
            <person name="Roelofs D."/>
        </authorList>
    </citation>
    <scope>NUCLEOTIDE SEQUENCE [LARGE SCALE GENOMIC DNA]</scope>
    <source>
        <strain evidence="7 8">VU population</strain>
        <tissue evidence="7">Whole body</tissue>
    </source>
</reference>
<name>A0A226F6A0_FOLCA</name>
<dbReference type="AlphaFoldDB" id="A0A226F6A0"/>
<keyword evidence="8" id="KW-1185">Reference proteome</keyword>
<comment type="similarity">
    <text evidence="1">Belongs to the WD repeat ESC family.</text>
</comment>
<dbReference type="Pfam" id="PF00400">
    <property type="entry name" value="WD40"/>
    <property type="match status" value="3"/>
</dbReference>
<feature type="repeat" description="WD" evidence="6">
    <location>
        <begin position="256"/>
        <end position="297"/>
    </location>
</feature>
<evidence type="ECO:0000256" key="2">
    <source>
        <dbReference type="ARBA" id="ARBA00022574"/>
    </source>
</evidence>
<sequence length="474" mass="53759">METHVGQFVCRKAKAGALAKLRNMRLQNGDKNVDEIPMELEVMEYPIVDDTLKHESQTTRAKTCNLVPRLRVTPLKHKNLKIQNEPNVVNPFSNRANGQQLTETKFIYSSHVTEDHSFPIFDIKFHQNLADKNIFATVGRNRVTIYECTNKGSNKNMVPLLAYEDPEPNETFYSCDWSENSAGRPVLAAGGKMGIIRIFEPPKEKCVREFGAHGCPLNHVQFHPKNPNLLLSASKDYSLRLWNIETGYLIVIFGGDEGHRAEVLGADIDRTGSRIVSCGMDHSLKVWSLTDAKIQDAIQLSYRYKRNSNKPFPTVLQNFPVFSTRDVHSNYVDCAKWFGELVFSKSCDNDVICWKAGNVSQSWAEIESKICEESSIIKRLDVSDCDVWFIRFSFDPMMKTLALGNEVGKIFIFDVSVADPLSLMQGTVLSHPSCDSTIRQTAFSRDGSTLICVCDDATIWRWDINEKRNDKKEE</sequence>
<evidence type="ECO:0000313" key="7">
    <source>
        <dbReference type="EMBL" id="OXA64978.1"/>
    </source>
</evidence>
<dbReference type="OMA" id="HPLHAIG"/>
<dbReference type="OrthoDB" id="7318948at2759"/>
<dbReference type="Gene3D" id="2.130.10.10">
    <property type="entry name" value="YVTN repeat-like/Quinoprotein amine dehydrogenase"/>
    <property type="match status" value="1"/>
</dbReference>
<dbReference type="InterPro" id="IPR001680">
    <property type="entry name" value="WD40_rpt"/>
</dbReference>
<proteinExistence type="inferred from homology"/>
<evidence type="ECO:0000256" key="5">
    <source>
        <dbReference type="ARBA" id="ARBA00023163"/>
    </source>
</evidence>
<organism evidence="7 8">
    <name type="scientific">Folsomia candida</name>
    <name type="common">Springtail</name>
    <dbReference type="NCBI Taxonomy" id="158441"/>
    <lineage>
        <taxon>Eukaryota</taxon>
        <taxon>Metazoa</taxon>
        <taxon>Ecdysozoa</taxon>
        <taxon>Arthropoda</taxon>
        <taxon>Hexapoda</taxon>
        <taxon>Collembola</taxon>
        <taxon>Entomobryomorpha</taxon>
        <taxon>Isotomoidea</taxon>
        <taxon>Isotomidae</taxon>
        <taxon>Proisotominae</taxon>
        <taxon>Folsomia</taxon>
    </lineage>
</organism>
<evidence type="ECO:0000256" key="4">
    <source>
        <dbReference type="ARBA" id="ARBA00023015"/>
    </source>
</evidence>
<comment type="caution">
    <text evidence="7">The sequence shown here is derived from an EMBL/GenBank/DDBJ whole genome shotgun (WGS) entry which is preliminary data.</text>
</comment>
<dbReference type="InterPro" id="IPR019775">
    <property type="entry name" value="WD40_repeat_CS"/>
</dbReference>
<keyword evidence="5" id="KW-0804">Transcription</keyword>